<comment type="caution">
    <text evidence="8">The sequence shown here is derived from an EMBL/GenBank/DDBJ whole genome shotgun (WGS) entry which is preliminary data.</text>
</comment>
<evidence type="ECO:0000256" key="2">
    <source>
        <dbReference type="ARBA" id="ARBA00022730"/>
    </source>
</evidence>
<gene>
    <name evidence="6" type="primary">rpl10</name>
    <name evidence="6" type="synonym">rplP0</name>
    <name evidence="8" type="ORF">Metus_0810</name>
</gene>
<evidence type="ECO:0000256" key="5">
    <source>
        <dbReference type="ARBA" id="ARBA00023274"/>
    </source>
</evidence>
<evidence type="ECO:0000256" key="3">
    <source>
        <dbReference type="ARBA" id="ARBA00022884"/>
    </source>
</evidence>
<dbReference type="Gene3D" id="3.90.105.20">
    <property type="match status" value="1"/>
</dbReference>
<dbReference type="Gene3D" id="6.10.140.760">
    <property type="match status" value="1"/>
</dbReference>
<proteinExistence type="inferred from homology"/>
<evidence type="ECO:0000256" key="1">
    <source>
        <dbReference type="ARBA" id="ARBA00008889"/>
    </source>
</evidence>
<keyword evidence="3 6" id="KW-0694">RNA-binding</keyword>
<dbReference type="GO" id="GO:0000027">
    <property type="term" value="P:ribosomal large subunit assembly"/>
    <property type="evidence" value="ECO:0007669"/>
    <property type="project" value="TreeGrafter"/>
</dbReference>
<dbReference type="GO" id="GO:0022625">
    <property type="term" value="C:cytosolic large ribosomal subunit"/>
    <property type="evidence" value="ECO:0007669"/>
    <property type="project" value="TreeGrafter"/>
</dbReference>
<dbReference type="Gene3D" id="3.30.70.1730">
    <property type="match status" value="1"/>
</dbReference>
<dbReference type="HAMAP" id="MF_00280">
    <property type="entry name" value="Ribosomal_uL10_arch"/>
    <property type="match status" value="1"/>
</dbReference>
<dbReference type="GO" id="GO:0002181">
    <property type="term" value="P:cytoplasmic translation"/>
    <property type="evidence" value="ECO:0007669"/>
    <property type="project" value="TreeGrafter"/>
</dbReference>
<sequence>MSMKTANIQKQERVRRLIQLFEKYPVFAIADLKGMKANQLQLLKKKFKDDLEIHVSKNTLVARALKEMGFKDLEAVEKYLSGPNAFVFSKKNPFQMYFMFEKNKVESAASPGEMAPNDIVVTAGNTGLQPGPILSKFGAAKIPTKIQDGTVWIAKDTTVVEKGKVISADVADLLSKLGLKPILVGLRLRMAYDGIVIPGEMLAVNLDEYRSMITDAARSAFNLSVNAVYPTAETISLIVAKAYSEAKSVAIEAGVPIPEIMNDLIAVAASRGKALAAEVSKKHPELNL</sequence>
<dbReference type="InterPro" id="IPR043141">
    <property type="entry name" value="Ribosomal_uL10-like_sf"/>
</dbReference>
<keyword evidence="5 6" id="KW-0687">Ribonucleoprotein</keyword>
<dbReference type="InterPro" id="IPR043164">
    <property type="entry name" value="Ribosomal_uL10-like_insert_sf"/>
</dbReference>
<protein>
    <recommendedName>
        <fullName evidence="6">Large ribosomal subunit protein uL10</fullName>
    </recommendedName>
    <alternativeName>
        <fullName evidence="6">Acidic ribosomal protein P0 homolog</fullName>
    </alternativeName>
</protein>
<keyword evidence="2 6" id="KW-0699">rRNA-binding</keyword>
<comment type="similarity">
    <text evidence="1 6">Belongs to the universal ribosomal protein uL10 family.</text>
</comment>
<keyword evidence="4 6" id="KW-0689">Ribosomal protein</keyword>
<evidence type="ECO:0000313" key="9">
    <source>
        <dbReference type="Proteomes" id="UP000288215"/>
    </source>
</evidence>
<evidence type="ECO:0000256" key="6">
    <source>
        <dbReference type="HAMAP-Rule" id="MF_00280"/>
    </source>
</evidence>
<evidence type="ECO:0000256" key="4">
    <source>
        <dbReference type="ARBA" id="ARBA00022980"/>
    </source>
</evidence>
<dbReference type="PANTHER" id="PTHR45699:SF3">
    <property type="entry name" value="LARGE RIBOSOMAL SUBUNIT PROTEIN UL10"/>
    <property type="match status" value="1"/>
</dbReference>
<dbReference type="Proteomes" id="UP000288215">
    <property type="component" value="Unassembled WGS sequence"/>
</dbReference>
<dbReference type="GO" id="GO:0070180">
    <property type="term" value="F:large ribosomal subunit rRNA binding"/>
    <property type="evidence" value="ECO:0007669"/>
    <property type="project" value="UniProtKB-UniRule"/>
</dbReference>
<reference evidence="8 9" key="1">
    <citation type="submission" date="2018-12" db="EMBL/GenBank/DDBJ databases">
        <title>The complete genome of the methanogenic archaea of the candidate phylum Verstraetearchaeota, obtained from the metagenome of underground thermal water.</title>
        <authorList>
            <person name="Kadnikov V.V."/>
            <person name="Mardanov A.V."/>
            <person name="Beletsky A.V."/>
            <person name="Karnachuk O.V."/>
            <person name="Ravin N.V."/>
        </authorList>
    </citation>
    <scope>NUCLEOTIDE SEQUENCE [LARGE SCALE GENOMIC DNA]</scope>
    <source>
        <strain evidence="8">Ch88</strain>
    </source>
</reference>
<dbReference type="InterPro" id="IPR050323">
    <property type="entry name" value="Ribosomal_protein_uL10"/>
</dbReference>
<dbReference type="InterPro" id="IPR040637">
    <property type="entry name" value="Ribosomal_uL10-like_insert"/>
</dbReference>
<name>A0A444L5I3_METS7</name>
<dbReference type="EMBL" id="RXGA01000003">
    <property type="protein sequence ID" value="RWX72836.1"/>
    <property type="molecule type" value="Genomic_DNA"/>
</dbReference>
<organism evidence="8 9">
    <name type="scientific">Methanosuratincola subterraneus</name>
    <dbReference type="NCBI Taxonomy" id="2593994"/>
    <lineage>
        <taxon>Archaea</taxon>
        <taxon>Thermoproteota</taxon>
        <taxon>Methanosuratincolia</taxon>
        <taxon>Candidatus Methanomethylicales</taxon>
        <taxon>Candidatus Methanomethylicaceae</taxon>
        <taxon>Candidatus Methanosuratincola (ex Vanwonterghem et al. 2016)</taxon>
    </lineage>
</organism>
<feature type="domain" description="Large ribosomal subunit protein uL10-like insertion" evidence="7">
    <location>
        <begin position="109"/>
        <end position="178"/>
    </location>
</feature>
<dbReference type="PANTHER" id="PTHR45699">
    <property type="entry name" value="60S ACIDIC RIBOSOMAL PROTEIN P0"/>
    <property type="match status" value="1"/>
</dbReference>
<dbReference type="FunFam" id="3.90.105.20:FF:000001">
    <property type="entry name" value="60S acidic ribosomal protein P0"/>
    <property type="match status" value="1"/>
</dbReference>
<dbReference type="InterPro" id="IPR022909">
    <property type="entry name" value="Ribosomal_uL10_arc"/>
</dbReference>
<comment type="function">
    <text evidence="6">Forms part of the ribosomal stalk, playing a central role in the interaction of the ribosome with GTP-bound translation factors.</text>
</comment>
<evidence type="ECO:0000259" key="7">
    <source>
        <dbReference type="Pfam" id="PF17777"/>
    </source>
</evidence>
<dbReference type="SUPFAM" id="SSF160369">
    <property type="entry name" value="Ribosomal protein L10-like"/>
    <property type="match status" value="1"/>
</dbReference>
<dbReference type="Pfam" id="PF00466">
    <property type="entry name" value="Ribosomal_L10"/>
    <property type="match status" value="1"/>
</dbReference>
<comment type="subunit">
    <text evidence="6">Part of the 50S ribosomal subunit. Forms part of the ribosomal stalk which helps the ribosome interact with GTP-bound translation factors. Forms a heptameric L10(L12)2(L12)2(L12)2 complex, where L10 forms an elongated spine to which the L12 dimers bind in a sequential fashion.</text>
</comment>
<dbReference type="AlphaFoldDB" id="A0A444L5I3"/>
<dbReference type="GO" id="GO:0003735">
    <property type="term" value="F:structural constituent of ribosome"/>
    <property type="evidence" value="ECO:0007669"/>
    <property type="project" value="TreeGrafter"/>
</dbReference>
<dbReference type="Pfam" id="PF17777">
    <property type="entry name" value="RL10P_insert"/>
    <property type="match status" value="1"/>
</dbReference>
<evidence type="ECO:0000313" key="8">
    <source>
        <dbReference type="EMBL" id="RWX72836.1"/>
    </source>
</evidence>
<accession>A0A444L5I3</accession>
<dbReference type="InterPro" id="IPR001790">
    <property type="entry name" value="Ribosomal_uL10"/>
</dbReference>